<feature type="region of interest" description="Disordered" evidence="1">
    <location>
        <begin position="157"/>
        <end position="189"/>
    </location>
</feature>
<sequence>MAFLAVSWGISCALLAVNVIMRIINAAIAGWAFNRNMDRASTDSTDFGGNVEGKMVALYFLPIVLVASVVGIASICVGMYHLRVWRTDSLAAAVSAALIAWLLSFLAAGVACKEIYVGATRSTKLKVVEGFTVILPLFEFYYLLSLQAAALGGKEGTAYTSSSKREPREKFDTVFEDRRDSGVEAGMDV</sequence>
<evidence type="ECO:0000256" key="1">
    <source>
        <dbReference type="SAM" id="MobiDB-lite"/>
    </source>
</evidence>
<dbReference type="RefSeq" id="XP_024373119.1">
    <property type="nucleotide sequence ID" value="XM_024517351.2"/>
</dbReference>
<feature type="compositionally biased region" description="Basic and acidic residues" evidence="1">
    <location>
        <begin position="163"/>
        <end position="182"/>
    </location>
</feature>
<dbReference type="Gramene" id="Pp3c4_21960V3.1">
    <property type="protein sequence ID" value="Pp3c4_21960V3.1"/>
    <property type="gene ID" value="Pp3c4_21960"/>
</dbReference>
<dbReference type="PANTHER" id="PTHR33294:SF5">
    <property type="entry name" value="AWPM-19-LIKE FAMILY PROTEIN"/>
    <property type="match status" value="1"/>
</dbReference>
<dbReference type="Proteomes" id="UP000006727">
    <property type="component" value="Chromosome 4"/>
</dbReference>
<feature type="transmembrane region" description="Helical" evidence="2">
    <location>
        <begin position="56"/>
        <end position="78"/>
    </location>
</feature>
<evidence type="ECO:0000313" key="3">
    <source>
        <dbReference type="EMBL" id="PNR55688.1"/>
    </source>
</evidence>
<feature type="transmembrane region" description="Helical" evidence="2">
    <location>
        <begin position="90"/>
        <end position="111"/>
    </location>
</feature>
<evidence type="ECO:0000256" key="2">
    <source>
        <dbReference type="SAM" id="Phobius"/>
    </source>
</evidence>
<feature type="transmembrane region" description="Helical" evidence="2">
    <location>
        <begin position="131"/>
        <end position="151"/>
    </location>
</feature>
<proteinExistence type="predicted"/>
<reference evidence="4" key="3">
    <citation type="submission" date="2020-12" db="UniProtKB">
        <authorList>
            <consortium name="EnsemblPlants"/>
        </authorList>
    </citation>
    <scope>IDENTIFICATION</scope>
</reference>
<dbReference type="Gramene" id="Pp3c4_21960V3.2">
    <property type="protein sequence ID" value="Pp3c4_21960V3.2"/>
    <property type="gene ID" value="Pp3c4_21960"/>
</dbReference>
<keyword evidence="2" id="KW-0812">Transmembrane</keyword>
<dbReference type="EMBL" id="ABEU02000004">
    <property type="protein sequence ID" value="PNR55688.1"/>
    <property type="molecule type" value="Genomic_DNA"/>
</dbReference>
<dbReference type="RefSeq" id="XP_024373120.1">
    <property type="nucleotide sequence ID" value="XM_024517352.2"/>
</dbReference>
<dbReference type="Pfam" id="PF05512">
    <property type="entry name" value="AWPM-19"/>
    <property type="match status" value="1"/>
</dbReference>
<name>A0A2K1KPH9_PHYPA</name>
<protein>
    <submittedName>
        <fullName evidence="3 4">Uncharacterized protein</fullName>
    </submittedName>
</protein>
<dbReference type="EnsemblPlants" id="Pp3c4_21960V3.1">
    <property type="protein sequence ID" value="Pp3c4_21960V3.1"/>
    <property type="gene ID" value="Pp3c4_21960"/>
</dbReference>
<dbReference type="InterPro" id="IPR008390">
    <property type="entry name" value="AWPM-19"/>
</dbReference>
<organism evidence="3">
    <name type="scientific">Physcomitrium patens</name>
    <name type="common">Spreading-leaved earth moss</name>
    <name type="synonym">Physcomitrella patens</name>
    <dbReference type="NCBI Taxonomy" id="3218"/>
    <lineage>
        <taxon>Eukaryota</taxon>
        <taxon>Viridiplantae</taxon>
        <taxon>Streptophyta</taxon>
        <taxon>Embryophyta</taxon>
        <taxon>Bryophyta</taxon>
        <taxon>Bryophytina</taxon>
        <taxon>Bryopsida</taxon>
        <taxon>Funariidae</taxon>
        <taxon>Funariales</taxon>
        <taxon>Funariaceae</taxon>
        <taxon>Physcomitrium</taxon>
    </lineage>
</organism>
<dbReference type="PANTHER" id="PTHR33294">
    <property type="entry name" value="AWPM-19-LIKE FAMILY PROTEIN"/>
    <property type="match status" value="1"/>
</dbReference>
<dbReference type="GeneID" id="112281145"/>
<dbReference type="AlphaFoldDB" id="A0A2K1KPH9"/>
<keyword evidence="2" id="KW-0472">Membrane</keyword>
<gene>
    <name evidence="4" type="primary">LOC112281145</name>
    <name evidence="3" type="ORF">PHYPA_006585</name>
</gene>
<dbReference type="EnsemblPlants" id="Pp3c4_21960V3.2">
    <property type="protein sequence ID" value="Pp3c4_21960V3.2"/>
    <property type="gene ID" value="Pp3c4_21960"/>
</dbReference>
<evidence type="ECO:0000313" key="4">
    <source>
        <dbReference type="EnsemblPlants" id="Pp3c4_21960V3.1"/>
    </source>
</evidence>
<accession>A0A2K1KPH9</accession>
<keyword evidence="5" id="KW-1185">Reference proteome</keyword>
<keyword evidence="2" id="KW-1133">Transmembrane helix</keyword>
<reference evidence="3 5" key="1">
    <citation type="journal article" date="2008" name="Science">
        <title>The Physcomitrella genome reveals evolutionary insights into the conquest of land by plants.</title>
        <authorList>
            <person name="Rensing S."/>
            <person name="Lang D."/>
            <person name="Zimmer A."/>
            <person name="Terry A."/>
            <person name="Salamov A."/>
            <person name="Shapiro H."/>
            <person name="Nishiyama T."/>
            <person name="Perroud P.-F."/>
            <person name="Lindquist E."/>
            <person name="Kamisugi Y."/>
            <person name="Tanahashi T."/>
            <person name="Sakakibara K."/>
            <person name="Fujita T."/>
            <person name="Oishi K."/>
            <person name="Shin-I T."/>
            <person name="Kuroki Y."/>
            <person name="Toyoda A."/>
            <person name="Suzuki Y."/>
            <person name="Hashimoto A."/>
            <person name="Yamaguchi K."/>
            <person name="Sugano A."/>
            <person name="Kohara Y."/>
            <person name="Fujiyama A."/>
            <person name="Anterola A."/>
            <person name="Aoki S."/>
            <person name="Ashton N."/>
            <person name="Barbazuk W.B."/>
            <person name="Barker E."/>
            <person name="Bennetzen J."/>
            <person name="Bezanilla M."/>
            <person name="Blankenship R."/>
            <person name="Cho S.H."/>
            <person name="Dutcher S."/>
            <person name="Estelle M."/>
            <person name="Fawcett J.A."/>
            <person name="Gundlach H."/>
            <person name="Hanada K."/>
            <person name="Heyl A."/>
            <person name="Hicks K.A."/>
            <person name="Hugh J."/>
            <person name="Lohr M."/>
            <person name="Mayer K."/>
            <person name="Melkozernov A."/>
            <person name="Murata T."/>
            <person name="Nelson D."/>
            <person name="Pils B."/>
            <person name="Prigge M."/>
            <person name="Reiss B."/>
            <person name="Renner T."/>
            <person name="Rombauts S."/>
            <person name="Rushton P."/>
            <person name="Sanderfoot A."/>
            <person name="Schween G."/>
            <person name="Shiu S.-H."/>
            <person name="Stueber K."/>
            <person name="Theodoulou F.L."/>
            <person name="Tu H."/>
            <person name="Van de Peer Y."/>
            <person name="Verrier P.J."/>
            <person name="Waters E."/>
            <person name="Wood A."/>
            <person name="Yang L."/>
            <person name="Cove D."/>
            <person name="Cuming A."/>
            <person name="Hasebe M."/>
            <person name="Lucas S."/>
            <person name="Mishler D.B."/>
            <person name="Reski R."/>
            <person name="Grigoriev I."/>
            <person name="Quatrano R.S."/>
            <person name="Boore J.L."/>
        </authorList>
    </citation>
    <scope>NUCLEOTIDE SEQUENCE [LARGE SCALE GENOMIC DNA]</scope>
    <source>
        <strain evidence="4 5">cv. Gransden 2004</strain>
    </source>
</reference>
<reference evidence="3 5" key="2">
    <citation type="journal article" date="2018" name="Plant J.">
        <title>The Physcomitrella patens chromosome-scale assembly reveals moss genome structure and evolution.</title>
        <authorList>
            <person name="Lang D."/>
            <person name="Ullrich K.K."/>
            <person name="Murat F."/>
            <person name="Fuchs J."/>
            <person name="Jenkins J."/>
            <person name="Haas F.B."/>
            <person name="Piednoel M."/>
            <person name="Gundlach H."/>
            <person name="Van Bel M."/>
            <person name="Meyberg R."/>
            <person name="Vives C."/>
            <person name="Morata J."/>
            <person name="Symeonidi A."/>
            <person name="Hiss M."/>
            <person name="Muchero W."/>
            <person name="Kamisugi Y."/>
            <person name="Saleh O."/>
            <person name="Blanc G."/>
            <person name="Decker E.L."/>
            <person name="van Gessel N."/>
            <person name="Grimwood J."/>
            <person name="Hayes R.D."/>
            <person name="Graham S.W."/>
            <person name="Gunter L.E."/>
            <person name="McDaniel S.F."/>
            <person name="Hoernstein S.N.W."/>
            <person name="Larsson A."/>
            <person name="Li F.W."/>
            <person name="Perroud P.F."/>
            <person name="Phillips J."/>
            <person name="Ranjan P."/>
            <person name="Rokshar D.S."/>
            <person name="Rothfels C.J."/>
            <person name="Schneider L."/>
            <person name="Shu S."/>
            <person name="Stevenson D.W."/>
            <person name="Thummler F."/>
            <person name="Tillich M."/>
            <person name="Villarreal Aguilar J.C."/>
            <person name="Widiez T."/>
            <person name="Wong G.K."/>
            <person name="Wymore A."/>
            <person name="Zhang Y."/>
            <person name="Zimmer A.D."/>
            <person name="Quatrano R.S."/>
            <person name="Mayer K.F.X."/>
            <person name="Goodstein D."/>
            <person name="Casacuberta J.M."/>
            <person name="Vandepoele K."/>
            <person name="Reski R."/>
            <person name="Cuming A.C."/>
            <person name="Tuskan G.A."/>
            <person name="Maumus F."/>
            <person name="Salse J."/>
            <person name="Schmutz J."/>
            <person name="Rensing S.A."/>
        </authorList>
    </citation>
    <scope>NUCLEOTIDE SEQUENCE [LARGE SCALE GENOMIC DNA]</scope>
    <source>
        <strain evidence="4 5">cv. Gransden 2004</strain>
    </source>
</reference>
<evidence type="ECO:0000313" key="5">
    <source>
        <dbReference type="Proteomes" id="UP000006727"/>
    </source>
</evidence>